<keyword evidence="2" id="KW-0285">Flavoprotein</keyword>
<proteinExistence type="predicted"/>
<keyword evidence="5" id="KW-0489">Methyltransferase</keyword>
<name>A0A645HUV8_9ZZZZ</name>
<dbReference type="EC" id="2.1.1.74" evidence="5"/>
<evidence type="ECO:0000259" key="4">
    <source>
        <dbReference type="Pfam" id="PF01134"/>
    </source>
</evidence>
<comment type="cofactor">
    <cofactor evidence="1">
        <name>FAD</name>
        <dbReference type="ChEBI" id="CHEBI:57692"/>
    </cofactor>
</comment>
<accession>A0A645HUV8</accession>
<organism evidence="5">
    <name type="scientific">bioreactor metagenome</name>
    <dbReference type="NCBI Taxonomy" id="1076179"/>
    <lineage>
        <taxon>unclassified sequences</taxon>
        <taxon>metagenomes</taxon>
        <taxon>ecological metagenomes</taxon>
    </lineage>
</organism>
<keyword evidence="5" id="KW-0808">Transferase</keyword>
<reference evidence="5" key="1">
    <citation type="submission" date="2019-08" db="EMBL/GenBank/DDBJ databases">
        <authorList>
            <person name="Kucharzyk K."/>
            <person name="Murdoch R.W."/>
            <person name="Higgins S."/>
            <person name="Loffler F."/>
        </authorList>
    </citation>
    <scope>NUCLEOTIDE SEQUENCE</scope>
</reference>
<evidence type="ECO:0000256" key="2">
    <source>
        <dbReference type="ARBA" id="ARBA00022630"/>
    </source>
</evidence>
<comment type="caution">
    <text evidence="5">The sequence shown here is derived from an EMBL/GenBank/DDBJ whole genome shotgun (WGS) entry which is preliminary data.</text>
</comment>
<sequence>MTQVPEEGQVILATGPLTSEALAQSVGLLFPGSSYLNFYDAAAPLVTFESVDMELAFFASRYDKGTPDYINCPMNREEYDAFWEALCAAEEAEVHGFEDKRVFEGCMPVEVMARRGVDTLRYGPLKPRGLKDPRTGREP</sequence>
<dbReference type="InterPro" id="IPR036188">
    <property type="entry name" value="FAD/NAD-bd_sf"/>
</dbReference>
<evidence type="ECO:0000313" key="5">
    <source>
        <dbReference type="EMBL" id="MPN42757.1"/>
    </source>
</evidence>
<dbReference type="InterPro" id="IPR040131">
    <property type="entry name" value="MnmG_N"/>
</dbReference>
<dbReference type="GO" id="GO:0032259">
    <property type="term" value="P:methylation"/>
    <property type="evidence" value="ECO:0007669"/>
    <property type="project" value="UniProtKB-KW"/>
</dbReference>
<dbReference type="Pfam" id="PF01134">
    <property type="entry name" value="GIDA"/>
    <property type="match status" value="1"/>
</dbReference>
<gene>
    <name evidence="5" type="primary">trmFO_21</name>
    <name evidence="5" type="ORF">SDC9_190314</name>
</gene>
<keyword evidence="3" id="KW-0274">FAD</keyword>
<evidence type="ECO:0000256" key="1">
    <source>
        <dbReference type="ARBA" id="ARBA00001974"/>
    </source>
</evidence>
<evidence type="ECO:0000256" key="3">
    <source>
        <dbReference type="ARBA" id="ARBA00022827"/>
    </source>
</evidence>
<protein>
    <submittedName>
        <fullName evidence="5">Methylenetetrahydrofolate--tRNA-(Uracil-5-)-methyltransferase TrmFO</fullName>
        <ecNumber evidence="5">2.1.1.74</ecNumber>
    </submittedName>
</protein>
<dbReference type="GO" id="GO:0047151">
    <property type="term" value="F:tRNA (uracil(54)-C5)-methyltransferase activity, 5,10-methylenetetrahydrofolate-dependent"/>
    <property type="evidence" value="ECO:0007669"/>
    <property type="project" value="UniProtKB-EC"/>
</dbReference>
<feature type="domain" description="MnmG N-terminal" evidence="4">
    <location>
        <begin position="7"/>
        <end position="132"/>
    </location>
</feature>
<dbReference type="EMBL" id="VSSQ01100721">
    <property type="protein sequence ID" value="MPN42757.1"/>
    <property type="molecule type" value="Genomic_DNA"/>
</dbReference>
<dbReference type="Gene3D" id="3.50.50.60">
    <property type="entry name" value="FAD/NAD(P)-binding domain"/>
    <property type="match status" value="1"/>
</dbReference>
<dbReference type="AlphaFoldDB" id="A0A645HUV8"/>